<protein>
    <recommendedName>
        <fullName evidence="3">DUF2934 domain-containing protein</fullName>
    </recommendedName>
</protein>
<dbReference type="HOGENOM" id="CLU_2827324_0_0_10"/>
<dbReference type="EMBL" id="CP001110">
    <property type="protein sequence ID" value="ACF43067.1"/>
    <property type="molecule type" value="Genomic_DNA"/>
</dbReference>
<accession>B4SEH5</accession>
<name>B4SEH5_PELPB</name>
<dbReference type="Proteomes" id="UP000002724">
    <property type="component" value="Chromosome"/>
</dbReference>
<proteinExistence type="predicted"/>
<evidence type="ECO:0000313" key="1">
    <source>
        <dbReference type="EMBL" id="ACF43067.1"/>
    </source>
</evidence>
<sequence>MSKKSQKKVEPVALDGVLSAEEREESIRLTAYYRWKKKGERYGEDQDDWFEAEEAYNDSFPDAGGD</sequence>
<organism evidence="1 2">
    <name type="scientific">Pelodictyon phaeoclathratiforme (strain DSM 5477 / BU-1)</name>
    <dbReference type="NCBI Taxonomy" id="324925"/>
    <lineage>
        <taxon>Bacteria</taxon>
        <taxon>Pseudomonadati</taxon>
        <taxon>Chlorobiota</taxon>
        <taxon>Chlorobiia</taxon>
        <taxon>Chlorobiales</taxon>
        <taxon>Chlorobiaceae</taxon>
        <taxon>Chlorobium/Pelodictyon group</taxon>
        <taxon>Pelodictyon</taxon>
    </lineage>
</organism>
<dbReference type="KEGG" id="pph:Ppha_0775"/>
<dbReference type="Pfam" id="PF11154">
    <property type="entry name" value="DUF2934"/>
    <property type="match status" value="1"/>
</dbReference>
<dbReference type="InterPro" id="IPR021327">
    <property type="entry name" value="DUF2934"/>
</dbReference>
<dbReference type="OrthoDB" id="595431at2"/>
<evidence type="ECO:0000313" key="2">
    <source>
        <dbReference type="Proteomes" id="UP000002724"/>
    </source>
</evidence>
<gene>
    <name evidence="1" type="ordered locus">Ppha_0775</name>
</gene>
<dbReference type="AlphaFoldDB" id="B4SEH5"/>
<evidence type="ECO:0008006" key="3">
    <source>
        <dbReference type="Google" id="ProtNLM"/>
    </source>
</evidence>
<reference evidence="1 2" key="1">
    <citation type="submission" date="2008-06" db="EMBL/GenBank/DDBJ databases">
        <title>Complete sequence of Pelodictyon phaeoclathratiforme BU-1.</title>
        <authorList>
            <consortium name="US DOE Joint Genome Institute"/>
            <person name="Lucas S."/>
            <person name="Copeland A."/>
            <person name="Lapidus A."/>
            <person name="Glavina del Rio T."/>
            <person name="Dalin E."/>
            <person name="Tice H."/>
            <person name="Bruce D."/>
            <person name="Goodwin L."/>
            <person name="Pitluck S."/>
            <person name="Schmutz J."/>
            <person name="Larimer F."/>
            <person name="Land M."/>
            <person name="Hauser L."/>
            <person name="Kyrpides N."/>
            <person name="Mikhailova N."/>
            <person name="Liu Z."/>
            <person name="Li T."/>
            <person name="Zhao F."/>
            <person name="Overmann J."/>
            <person name="Bryant D.A."/>
            <person name="Richardson P."/>
        </authorList>
    </citation>
    <scope>NUCLEOTIDE SEQUENCE [LARGE SCALE GENOMIC DNA]</scope>
    <source>
        <strain evidence="2">DSM 5477 / BU-1</strain>
    </source>
</reference>
<dbReference type="RefSeq" id="WP_012507562.1">
    <property type="nucleotide sequence ID" value="NC_011060.1"/>
</dbReference>
<keyword evidence="2" id="KW-1185">Reference proteome</keyword>